<feature type="region of interest" description="Disordered" evidence="1">
    <location>
        <begin position="159"/>
        <end position="182"/>
    </location>
</feature>
<dbReference type="AlphaFoldDB" id="A0A0P8E388"/>
<sequence>MVMIMRKMNRKSIKLKILGHIKRIYIVLFILLFSISISSAATLNMNPTVTIPSSNLAPNSGFETDPTVDYFTHGNGTFTWTTDAANNGNSSTKIVSSQPAGSYARWLSKTDIISGQANNDYSASVWMKTINVAQYGMLVINFWDESLNYLGGYESDKSMTGTSDWTEVTVQGNSPSNTSYAR</sequence>
<dbReference type="EMBL" id="LKCM01000046">
    <property type="protein sequence ID" value="KPQ44900.1"/>
    <property type="molecule type" value="Genomic_DNA"/>
</dbReference>
<organism evidence="2 3">
    <name type="scientific">Candidatus Methanoperedens nitratireducens</name>
    <dbReference type="NCBI Taxonomy" id="1392998"/>
    <lineage>
        <taxon>Archaea</taxon>
        <taxon>Methanobacteriati</taxon>
        <taxon>Methanobacteriota</taxon>
        <taxon>Stenosarchaea group</taxon>
        <taxon>Methanomicrobia</taxon>
        <taxon>Methanosarcinales</taxon>
        <taxon>ANME-2 cluster</taxon>
        <taxon>Candidatus Methanoperedentaceae</taxon>
        <taxon>Candidatus Methanoperedens</taxon>
    </lineage>
</organism>
<accession>A0A0P8E388</accession>
<dbReference type="Gene3D" id="2.60.120.260">
    <property type="entry name" value="Galactose-binding domain-like"/>
    <property type="match status" value="1"/>
</dbReference>
<gene>
    <name evidence="2" type="ORF">MPEBLZ_00519</name>
</gene>
<evidence type="ECO:0000313" key="2">
    <source>
        <dbReference type="EMBL" id="KPQ44900.1"/>
    </source>
</evidence>
<reference evidence="2 3" key="1">
    <citation type="submission" date="2015-09" db="EMBL/GenBank/DDBJ databases">
        <title>A metagenomics-based metabolic model of nitrate-dependent anaerobic oxidation of methane by Methanoperedens-like archaea.</title>
        <authorList>
            <person name="Arshad A."/>
            <person name="Speth D.R."/>
            <person name="De Graaf R.M."/>
            <person name="Op Den Camp H.J."/>
            <person name="Jetten M.S."/>
            <person name="Welte C.U."/>
        </authorList>
    </citation>
    <scope>NUCLEOTIDE SEQUENCE [LARGE SCALE GENOMIC DNA]</scope>
</reference>
<evidence type="ECO:0000256" key="1">
    <source>
        <dbReference type="SAM" id="MobiDB-lite"/>
    </source>
</evidence>
<proteinExistence type="predicted"/>
<dbReference type="Proteomes" id="UP000050360">
    <property type="component" value="Unassembled WGS sequence"/>
</dbReference>
<protein>
    <submittedName>
        <fullName evidence="2">Uncharacterized protein</fullName>
    </submittedName>
</protein>
<name>A0A0P8E388_9EURY</name>
<comment type="caution">
    <text evidence="2">The sequence shown here is derived from an EMBL/GenBank/DDBJ whole genome shotgun (WGS) entry which is preliminary data.</text>
</comment>
<evidence type="ECO:0000313" key="3">
    <source>
        <dbReference type="Proteomes" id="UP000050360"/>
    </source>
</evidence>
<feature type="non-terminal residue" evidence="2">
    <location>
        <position position="182"/>
    </location>
</feature>